<dbReference type="EMBL" id="CM014091">
    <property type="protein sequence ID" value="TKS82404.1"/>
    <property type="molecule type" value="Genomic_DNA"/>
</dbReference>
<keyword evidence="3" id="KW-1185">Reference proteome</keyword>
<organism evidence="2 3">
    <name type="scientific">Collichthys lucidus</name>
    <name type="common">Big head croaker</name>
    <name type="synonym">Sciaena lucida</name>
    <dbReference type="NCBI Taxonomy" id="240159"/>
    <lineage>
        <taxon>Eukaryota</taxon>
        <taxon>Metazoa</taxon>
        <taxon>Chordata</taxon>
        <taxon>Craniata</taxon>
        <taxon>Vertebrata</taxon>
        <taxon>Euteleostomi</taxon>
        <taxon>Actinopterygii</taxon>
        <taxon>Neopterygii</taxon>
        <taxon>Teleostei</taxon>
        <taxon>Neoteleostei</taxon>
        <taxon>Acanthomorphata</taxon>
        <taxon>Eupercaria</taxon>
        <taxon>Sciaenidae</taxon>
        <taxon>Collichthys</taxon>
    </lineage>
</organism>
<evidence type="ECO:0000256" key="1">
    <source>
        <dbReference type="SAM" id="MobiDB-lite"/>
    </source>
</evidence>
<evidence type="ECO:0000313" key="3">
    <source>
        <dbReference type="Proteomes" id="UP000298787"/>
    </source>
</evidence>
<dbReference type="AlphaFoldDB" id="A0A4U5V3K0"/>
<sequence>MTKPAELYFHPRPQSSHGRHVQESGYDGYSSNMEHKFSDNYSENSFPVADEGSFVIPIPKGELDDYEHPKKPGKISLPPMMIEEPAAAPKEESHPVTHEKGFLKPSTAAVAQKNNFPPRATKISRPDNNPEEEVAKLAEAKTTTVSKEEPVKEVVGDGSIIDINVDTRGTPGKTKGPPLVTGKRMSRERRKKRAAGKNRKMYLLCLVLCMCAPVSEGSPAGARLAADQNFKCFVCMDKDRCPNLTHIFINETRKYERPTDSTIPSCCGITPTNNMTVVCRNQSDIIIICPEGAGKVEAEDTKQLPISAACTYEDITTCGHARYGLIAGVGMCVTECQSDTDILTLSHFLLLT</sequence>
<reference evidence="2 3" key="1">
    <citation type="submission" date="2019-01" db="EMBL/GenBank/DDBJ databases">
        <title>Genome Assembly of Collichthys lucidus.</title>
        <authorList>
            <person name="Cai M."/>
            <person name="Xiao S."/>
        </authorList>
    </citation>
    <scope>NUCLEOTIDE SEQUENCE [LARGE SCALE GENOMIC DNA]</scope>
    <source>
        <strain evidence="2">JT15FE1705JMU</strain>
        <tissue evidence="2">Muscle</tissue>
    </source>
</reference>
<feature type="compositionally biased region" description="Basic residues" evidence="1">
    <location>
        <begin position="184"/>
        <end position="193"/>
    </location>
</feature>
<evidence type="ECO:0000313" key="2">
    <source>
        <dbReference type="EMBL" id="TKS82404.1"/>
    </source>
</evidence>
<protein>
    <submittedName>
        <fullName evidence="2">Uncharacterized protein</fullName>
    </submittedName>
</protein>
<name>A0A4U5V3K0_COLLU</name>
<dbReference type="Proteomes" id="UP000298787">
    <property type="component" value="Chromosome 14"/>
</dbReference>
<accession>A0A4U5V3K0</accession>
<gene>
    <name evidence="2" type="ORF">D9C73_016513</name>
</gene>
<proteinExistence type="predicted"/>
<feature type="region of interest" description="Disordered" evidence="1">
    <location>
        <begin position="1"/>
        <end position="32"/>
    </location>
</feature>
<feature type="region of interest" description="Disordered" evidence="1">
    <location>
        <begin position="162"/>
        <end position="193"/>
    </location>
</feature>